<evidence type="ECO:0000259" key="4">
    <source>
        <dbReference type="PROSITE" id="PS50043"/>
    </source>
</evidence>
<evidence type="ECO:0000256" key="3">
    <source>
        <dbReference type="ARBA" id="ARBA00023163"/>
    </source>
</evidence>
<dbReference type="PANTHER" id="PTHR44688:SF16">
    <property type="entry name" value="DNA-BINDING TRANSCRIPTIONAL ACTIVATOR DEVR_DOSR"/>
    <property type="match status" value="1"/>
</dbReference>
<name>A0ABR7LBU0_9PSEU</name>
<organism evidence="5 6">
    <name type="scientific">Actinokineospora xionganensis</name>
    <dbReference type="NCBI Taxonomy" id="2684470"/>
    <lineage>
        <taxon>Bacteria</taxon>
        <taxon>Bacillati</taxon>
        <taxon>Actinomycetota</taxon>
        <taxon>Actinomycetes</taxon>
        <taxon>Pseudonocardiales</taxon>
        <taxon>Pseudonocardiaceae</taxon>
        <taxon>Actinokineospora</taxon>
    </lineage>
</organism>
<dbReference type="PROSITE" id="PS50043">
    <property type="entry name" value="HTH_LUXR_2"/>
    <property type="match status" value="1"/>
</dbReference>
<dbReference type="InterPro" id="IPR000792">
    <property type="entry name" value="Tscrpt_reg_LuxR_C"/>
</dbReference>
<evidence type="ECO:0000256" key="1">
    <source>
        <dbReference type="ARBA" id="ARBA00023015"/>
    </source>
</evidence>
<dbReference type="PRINTS" id="PR00038">
    <property type="entry name" value="HTHLUXR"/>
</dbReference>
<dbReference type="SUPFAM" id="SSF46894">
    <property type="entry name" value="C-terminal effector domain of the bipartite response regulators"/>
    <property type="match status" value="1"/>
</dbReference>
<dbReference type="Pfam" id="PF00196">
    <property type="entry name" value="GerE"/>
    <property type="match status" value="1"/>
</dbReference>
<dbReference type="InterPro" id="IPR016032">
    <property type="entry name" value="Sig_transdc_resp-reg_C-effctor"/>
</dbReference>
<gene>
    <name evidence="5" type="ORF">GPZ80_23685</name>
</gene>
<reference evidence="5 6" key="1">
    <citation type="submission" date="2020-06" db="EMBL/GenBank/DDBJ databases">
        <title>Actinokineospora xiongansis sp. nov., isolated from soil of Baiyangdian.</title>
        <authorList>
            <person name="Zhang X."/>
        </authorList>
    </citation>
    <scope>NUCLEOTIDE SEQUENCE [LARGE SCALE GENOMIC DNA]</scope>
    <source>
        <strain evidence="5 6">HBU206404</strain>
    </source>
</reference>
<accession>A0ABR7LBU0</accession>
<dbReference type="Proteomes" id="UP000734823">
    <property type="component" value="Unassembled WGS sequence"/>
</dbReference>
<keyword evidence="3" id="KW-0804">Transcription</keyword>
<sequence length="191" mass="19788">MLVHVNGPESAVRATVLSALRDAGVSVSPAASPDAVVVSAAGTVDEALAGWASREYPVVVVADTVSADDARRAVRSGVKTMVRSNAGPNQLVAALHSARDGDGRLPHEVLVRLLGGTPEPPVSAPRIPTRLTPRQTAVLTLMADGHGNAAIAEALACSEHTVKNVIYDLMARLHVRNRAHAVALAVRTGLI</sequence>
<evidence type="ECO:0000313" key="6">
    <source>
        <dbReference type="Proteomes" id="UP000734823"/>
    </source>
</evidence>
<feature type="domain" description="HTH luxR-type" evidence="4">
    <location>
        <begin position="124"/>
        <end position="189"/>
    </location>
</feature>
<dbReference type="EMBL" id="JABVED010000014">
    <property type="protein sequence ID" value="MBC6450166.1"/>
    <property type="molecule type" value="Genomic_DNA"/>
</dbReference>
<dbReference type="Gene3D" id="3.40.50.2300">
    <property type="match status" value="1"/>
</dbReference>
<comment type="caution">
    <text evidence="5">The sequence shown here is derived from an EMBL/GenBank/DDBJ whole genome shotgun (WGS) entry which is preliminary data.</text>
</comment>
<keyword evidence="2" id="KW-0238">DNA-binding</keyword>
<proteinExistence type="predicted"/>
<dbReference type="SMART" id="SM00421">
    <property type="entry name" value="HTH_LUXR"/>
    <property type="match status" value="1"/>
</dbReference>
<evidence type="ECO:0000313" key="5">
    <source>
        <dbReference type="EMBL" id="MBC6450166.1"/>
    </source>
</evidence>
<protein>
    <submittedName>
        <fullName evidence="5">Response regulator transcription factor</fullName>
    </submittedName>
</protein>
<dbReference type="PANTHER" id="PTHR44688">
    <property type="entry name" value="DNA-BINDING TRANSCRIPTIONAL ACTIVATOR DEVR_DOSR"/>
    <property type="match status" value="1"/>
</dbReference>
<keyword evidence="1" id="KW-0805">Transcription regulation</keyword>
<keyword evidence="6" id="KW-1185">Reference proteome</keyword>
<evidence type="ECO:0000256" key="2">
    <source>
        <dbReference type="ARBA" id="ARBA00023125"/>
    </source>
</evidence>
<dbReference type="CDD" id="cd06170">
    <property type="entry name" value="LuxR_C_like"/>
    <property type="match status" value="1"/>
</dbReference>